<evidence type="ECO:0000256" key="1">
    <source>
        <dbReference type="SAM" id="MobiDB-lite"/>
    </source>
</evidence>
<sequence>MDDVAEVDKALDKCRVGRNGEPRFWCGFCVKIVEIAKKGTNAWAERFNHIDNHYAGRHSLPKKDHSDWVAVDRELPEIDLSGSLSDSSDDDSADESPVAVISRKPEDTPKAVSGQRRKRRLDDDDEQHDPKRIRMYMWHCVLFIVLLYLDR</sequence>
<keyword evidence="3" id="KW-1185">Reference proteome</keyword>
<gene>
    <name evidence="2" type="ORF">ColSpa_10537</name>
</gene>
<dbReference type="AlphaFoldDB" id="A0AA37UKN4"/>
<reference evidence="2 3" key="1">
    <citation type="submission" date="2022-03" db="EMBL/GenBank/DDBJ databases">
        <title>Genome data of Colletotrichum spp.</title>
        <authorList>
            <person name="Utami Y.D."/>
            <person name="Hiruma K."/>
        </authorList>
    </citation>
    <scope>NUCLEOTIDE SEQUENCE [LARGE SCALE GENOMIC DNA]</scope>
    <source>
        <strain evidence="2 3">MAFF 239500</strain>
    </source>
</reference>
<evidence type="ECO:0000313" key="3">
    <source>
        <dbReference type="Proteomes" id="UP001055115"/>
    </source>
</evidence>
<evidence type="ECO:0000313" key="2">
    <source>
        <dbReference type="EMBL" id="GKT50356.1"/>
    </source>
</evidence>
<proteinExistence type="predicted"/>
<dbReference type="EMBL" id="BQXU01000036">
    <property type="protein sequence ID" value="GKT50356.1"/>
    <property type="molecule type" value="Genomic_DNA"/>
</dbReference>
<accession>A0AA37UKN4</accession>
<dbReference type="Proteomes" id="UP001055115">
    <property type="component" value="Unassembled WGS sequence"/>
</dbReference>
<organism evidence="2 3">
    <name type="scientific">Colletotrichum spaethianum</name>
    <dbReference type="NCBI Taxonomy" id="700344"/>
    <lineage>
        <taxon>Eukaryota</taxon>
        <taxon>Fungi</taxon>
        <taxon>Dikarya</taxon>
        <taxon>Ascomycota</taxon>
        <taxon>Pezizomycotina</taxon>
        <taxon>Sordariomycetes</taxon>
        <taxon>Hypocreomycetidae</taxon>
        <taxon>Glomerellales</taxon>
        <taxon>Glomerellaceae</taxon>
        <taxon>Colletotrichum</taxon>
        <taxon>Colletotrichum spaethianum species complex</taxon>
    </lineage>
</organism>
<feature type="region of interest" description="Disordered" evidence="1">
    <location>
        <begin position="80"/>
        <end position="126"/>
    </location>
</feature>
<protein>
    <submittedName>
        <fullName evidence="2">Uncharacterized protein</fullName>
    </submittedName>
</protein>
<dbReference type="RefSeq" id="XP_049132706.1">
    <property type="nucleotide sequence ID" value="XM_049276749.1"/>
</dbReference>
<name>A0AA37UKN4_9PEZI</name>
<comment type="caution">
    <text evidence="2">The sequence shown here is derived from an EMBL/GenBank/DDBJ whole genome shotgun (WGS) entry which is preliminary data.</text>
</comment>
<dbReference type="GeneID" id="73331339"/>